<dbReference type="STRING" id="1237896.T0KPV9"/>
<comment type="caution">
    <text evidence="5">The sequence shown here is derived from an EMBL/GenBank/DDBJ whole genome shotgun (WGS) entry which is preliminary data.</text>
</comment>
<evidence type="ECO:0000313" key="5">
    <source>
        <dbReference type="EMBL" id="EQB54578.1"/>
    </source>
</evidence>
<dbReference type="Gene3D" id="1.25.40.20">
    <property type="entry name" value="Ankyrin repeat-containing domain"/>
    <property type="match status" value="1"/>
</dbReference>
<dbReference type="EMBL" id="AMYD01001102">
    <property type="protein sequence ID" value="EQB54578.1"/>
    <property type="molecule type" value="Genomic_DNA"/>
</dbReference>
<feature type="region of interest" description="Disordered" evidence="4">
    <location>
        <begin position="425"/>
        <end position="513"/>
    </location>
</feature>
<dbReference type="InterPro" id="IPR002110">
    <property type="entry name" value="Ankyrin_rpt"/>
</dbReference>
<evidence type="ECO:0000256" key="1">
    <source>
        <dbReference type="ARBA" id="ARBA00022737"/>
    </source>
</evidence>
<name>T0KPV9_COLGC</name>
<evidence type="ECO:0000256" key="4">
    <source>
        <dbReference type="SAM" id="MobiDB-lite"/>
    </source>
</evidence>
<dbReference type="HOGENOM" id="CLU_416774_0_0_1"/>
<evidence type="ECO:0000313" key="6">
    <source>
        <dbReference type="Proteomes" id="UP000015530"/>
    </source>
</evidence>
<feature type="compositionally biased region" description="Acidic residues" evidence="4">
    <location>
        <begin position="463"/>
        <end position="485"/>
    </location>
</feature>
<dbReference type="OrthoDB" id="4062651at2759"/>
<dbReference type="AlphaFoldDB" id="T0KPV9"/>
<keyword evidence="2 3" id="KW-0040">ANK repeat</keyword>
<protein>
    <submittedName>
        <fullName evidence="5">Uncharacterized protein</fullName>
    </submittedName>
</protein>
<dbReference type="Proteomes" id="UP000015530">
    <property type="component" value="Unassembled WGS sequence"/>
</dbReference>
<keyword evidence="1" id="KW-0677">Repeat</keyword>
<feature type="repeat" description="ANK" evidence="3">
    <location>
        <begin position="26"/>
        <end position="55"/>
    </location>
</feature>
<evidence type="ECO:0000256" key="3">
    <source>
        <dbReference type="PROSITE-ProRule" id="PRU00023"/>
    </source>
</evidence>
<reference evidence="6" key="1">
    <citation type="journal article" date="2013" name="Mol. Plant Microbe Interact.">
        <title>Global aspects of pacC regulation of pathogenicity genes in Colletotrichum gloeosporioides as revealed by transcriptome analysis.</title>
        <authorList>
            <person name="Alkan N."/>
            <person name="Meng X."/>
            <person name="Friedlander G."/>
            <person name="Reuveni E."/>
            <person name="Sukno S."/>
            <person name="Sherman A."/>
            <person name="Thon M."/>
            <person name="Fluhr R."/>
            <person name="Prusky D."/>
        </authorList>
    </citation>
    <scope>NUCLEOTIDE SEQUENCE [LARGE SCALE GENOMIC DNA]</scope>
    <source>
        <strain evidence="6">Cg-14</strain>
    </source>
</reference>
<gene>
    <name evidence="5" type="ORF">CGLO_05566</name>
</gene>
<proteinExistence type="predicted"/>
<feature type="compositionally biased region" description="Polar residues" evidence="4">
    <location>
        <begin position="435"/>
        <end position="452"/>
    </location>
</feature>
<dbReference type="SMART" id="SM00248">
    <property type="entry name" value="ANK"/>
    <property type="match status" value="2"/>
</dbReference>
<organism evidence="5 6">
    <name type="scientific">Colletotrichum gloeosporioides (strain Cg-14)</name>
    <name type="common">Anthracnose fungus</name>
    <name type="synonym">Glomerella cingulata</name>
    <dbReference type="NCBI Taxonomy" id="1237896"/>
    <lineage>
        <taxon>Eukaryota</taxon>
        <taxon>Fungi</taxon>
        <taxon>Dikarya</taxon>
        <taxon>Ascomycota</taxon>
        <taxon>Pezizomycotina</taxon>
        <taxon>Sordariomycetes</taxon>
        <taxon>Hypocreomycetidae</taxon>
        <taxon>Glomerellales</taxon>
        <taxon>Glomerellaceae</taxon>
        <taxon>Colletotrichum</taxon>
        <taxon>Colletotrichum gloeosporioides species complex</taxon>
    </lineage>
</organism>
<dbReference type="PROSITE" id="PS50088">
    <property type="entry name" value="ANK_REPEAT"/>
    <property type="match status" value="2"/>
</dbReference>
<dbReference type="Pfam" id="PF12796">
    <property type="entry name" value="Ank_2"/>
    <property type="match status" value="1"/>
</dbReference>
<dbReference type="InterPro" id="IPR036770">
    <property type="entry name" value="Ankyrin_rpt-contain_sf"/>
</dbReference>
<sequence length="658" mass="74093">MGACAITEGLLKKSPILDLRNNVYGTPLHCAVISGSADVVNGLLDAGAPIIATDLRGNTAVHIAAKLNRYSILRSLLARGADITLLNLNGHDAKAVALRAASTGNIGILSILRGTQATNNGDVDLEFGQEDTVHLDREGQAEEALAPDFLWDEASLSLQQPYDTLDLPKDAKQEQEEREETYDERVERLQSLDQAIEMIIGDHFSGVPHHHWAKKAVVNIVSIFFDEILWQPGTINRGIDFVARAAYDLATVMHFYYDESWGIHHRVESWAGYLVSQNGIGVPLRLEAIRVYPKGVHPRRKTYESSQYGMVSSNSKDDLLYGFEARILSEQDRLEAVWKYMEENDPSSLPLNGDEKTALKNKDGKPVRLADGMTTRLLRLPPVFAFMEQKFPVAKVKKPSISRSFIPNREIDGLVLLDPGNLLRQETNDRELSNERTTTGEQAGADTSTVVDSETMGDRDDKDDRDDEEDEDDKEEEDESNSDNDNDTHERGGESQSMMQDQPDSRPKYEPCQQSSTWCSHLEQAIDCMVTLFVDRKPRGVFPARQKSDIEAMVRWEMKGWEAVVPQFGVTRYASTLERYFPQLSGQSWRESASRSYLAWKERSNPALRDPVEHEHWNSEAKVARDEFYIKLYAACHRKLKERSNEGLETDSDSGDSL</sequence>
<dbReference type="PANTHER" id="PTHR24198">
    <property type="entry name" value="ANKYRIN REPEAT AND PROTEIN KINASE DOMAIN-CONTAINING PROTEIN"/>
    <property type="match status" value="1"/>
</dbReference>
<dbReference type="SUPFAM" id="SSF48403">
    <property type="entry name" value="Ankyrin repeat"/>
    <property type="match status" value="1"/>
</dbReference>
<feature type="repeat" description="ANK" evidence="3">
    <location>
        <begin position="56"/>
        <end position="88"/>
    </location>
</feature>
<dbReference type="PANTHER" id="PTHR24198:SF165">
    <property type="entry name" value="ANKYRIN REPEAT-CONTAINING PROTEIN-RELATED"/>
    <property type="match status" value="1"/>
</dbReference>
<dbReference type="PROSITE" id="PS50297">
    <property type="entry name" value="ANK_REP_REGION"/>
    <property type="match status" value="2"/>
</dbReference>
<accession>T0KPV9</accession>
<evidence type="ECO:0000256" key="2">
    <source>
        <dbReference type="ARBA" id="ARBA00023043"/>
    </source>
</evidence>